<evidence type="ECO:0000256" key="3">
    <source>
        <dbReference type="ARBA" id="ARBA00022737"/>
    </source>
</evidence>
<comment type="caution">
    <text evidence="8">The sequence shown here is derived from an EMBL/GenBank/DDBJ whole genome shotgun (WGS) entry which is preliminary data.</text>
</comment>
<evidence type="ECO:0000256" key="5">
    <source>
        <dbReference type="PROSITE-ProRule" id="PRU00221"/>
    </source>
</evidence>
<feature type="compositionally biased region" description="Basic and acidic residues" evidence="6">
    <location>
        <begin position="94"/>
        <end position="116"/>
    </location>
</feature>
<dbReference type="InterPro" id="IPR001680">
    <property type="entry name" value="WD40_rpt"/>
</dbReference>
<dbReference type="SMART" id="SM00320">
    <property type="entry name" value="WD40"/>
    <property type="match status" value="7"/>
</dbReference>
<feature type="region of interest" description="Disordered" evidence="6">
    <location>
        <begin position="1"/>
        <end position="34"/>
    </location>
</feature>
<dbReference type="PROSITE" id="PS00678">
    <property type="entry name" value="WD_REPEATS_1"/>
    <property type="match status" value="1"/>
</dbReference>
<dbReference type="PROSITE" id="PS50082">
    <property type="entry name" value="WD_REPEATS_2"/>
    <property type="match status" value="3"/>
</dbReference>
<feature type="repeat" description="WD" evidence="5">
    <location>
        <begin position="549"/>
        <end position="590"/>
    </location>
</feature>
<dbReference type="Pfam" id="PF00400">
    <property type="entry name" value="WD40"/>
    <property type="match status" value="3"/>
</dbReference>
<dbReference type="Proteomes" id="UP000593567">
    <property type="component" value="Unassembled WGS sequence"/>
</dbReference>
<dbReference type="PROSITE" id="PS50294">
    <property type="entry name" value="WD_REPEATS_REGION"/>
    <property type="match status" value="3"/>
</dbReference>
<evidence type="ECO:0000256" key="1">
    <source>
        <dbReference type="ARBA" id="ARBA00022443"/>
    </source>
</evidence>
<dbReference type="GO" id="GO:0044458">
    <property type="term" value="P:motile cilium assembly"/>
    <property type="evidence" value="ECO:0007669"/>
    <property type="project" value="TreeGrafter"/>
</dbReference>
<dbReference type="InterPro" id="IPR001452">
    <property type="entry name" value="SH3_domain"/>
</dbReference>
<name>A0A7J7K3U9_BUGNE</name>
<dbReference type="InterPro" id="IPR015943">
    <property type="entry name" value="WD40/YVTN_repeat-like_dom_sf"/>
</dbReference>
<dbReference type="SUPFAM" id="SSF50044">
    <property type="entry name" value="SH3-domain"/>
    <property type="match status" value="1"/>
</dbReference>
<dbReference type="AlphaFoldDB" id="A0A7J7K3U9"/>
<protein>
    <submittedName>
        <fullName evidence="8">AHI1</fullName>
    </submittedName>
</protein>
<dbReference type="InterPro" id="IPR019775">
    <property type="entry name" value="WD40_repeat_CS"/>
</dbReference>
<dbReference type="Pfam" id="PF00018">
    <property type="entry name" value="SH3_1"/>
    <property type="match status" value="1"/>
</dbReference>
<keyword evidence="3" id="KW-0677">Repeat</keyword>
<evidence type="ECO:0000313" key="9">
    <source>
        <dbReference type="Proteomes" id="UP000593567"/>
    </source>
</evidence>
<dbReference type="PANTHER" id="PTHR44499">
    <property type="entry name" value="JOUBERIN"/>
    <property type="match status" value="1"/>
</dbReference>
<feature type="compositionally biased region" description="Basic residues" evidence="6">
    <location>
        <begin position="12"/>
        <end position="22"/>
    </location>
</feature>
<organism evidence="8 9">
    <name type="scientific">Bugula neritina</name>
    <name type="common">Brown bryozoan</name>
    <name type="synonym">Sertularia neritina</name>
    <dbReference type="NCBI Taxonomy" id="10212"/>
    <lineage>
        <taxon>Eukaryota</taxon>
        <taxon>Metazoa</taxon>
        <taxon>Spiralia</taxon>
        <taxon>Lophotrochozoa</taxon>
        <taxon>Bryozoa</taxon>
        <taxon>Gymnolaemata</taxon>
        <taxon>Cheilostomatida</taxon>
        <taxon>Flustrina</taxon>
        <taxon>Buguloidea</taxon>
        <taxon>Bugulidae</taxon>
        <taxon>Bugula</taxon>
    </lineage>
</organism>
<proteinExistence type="predicted"/>
<evidence type="ECO:0000313" key="8">
    <source>
        <dbReference type="EMBL" id="KAF6032897.1"/>
    </source>
</evidence>
<keyword evidence="1 4" id="KW-0728">SH3 domain</keyword>
<dbReference type="PROSITE" id="PS50002">
    <property type="entry name" value="SH3"/>
    <property type="match status" value="1"/>
</dbReference>
<dbReference type="Gene3D" id="2.30.30.40">
    <property type="entry name" value="SH3 Domains"/>
    <property type="match status" value="1"/>
</dbReference>
<accession>A0A7J7K3U9</accession>
<dbReference type="SUPFAM" id="SSF50978">
    <property type="entry name" value="WD40 repeat-like"/>
    <property type="match status" value="1"/>
</dbReference>
<feature type="compositionally biased region" description="Basic and acidic residues" evidence="6">
    <location>
        <begin position="1"/>
        <end position="11"/>
    </location>
</feature>
<dbReference type="InterPro" id="IPR020472">
    <property type="entry name" value="WD40_PAC1"/>
</dbReference>
<dbReference type="PANTHER" id="PTHR44499:SF1">
    <property type="entry name" value="JOUBERIN"/>
    <property type="match status" value="1"/>
</dbReference>
<evidence type="ECO:0000256" key="4">
    <source>
        <dbReference type="PROSITE-ProRule" id="PRU00192"/>
    </source>
</evidence>
<feature type="domain" description="SH3" evidence="7">
    <location>
        <begin position="1007"/>
        <end position="1068"/>
    </location>
</feature>
<dbReference type="FunFam" id="2.30.30.40:FF:000072">
    <property type="entry name" value="Unconventional Myosin IB"/>
    <property type="match status" value="1"/>
</dbReference>
<feature type="compositionally biased region" description="Basic residues" evidence="6">
    <location>
        <begin position="203"/>
        <end position="212"/>
    </location>
</feature>
<sequence>MEEYDGNAKLREPKKKLKKKKSPAKEELLPDPQDNIIAANSIKKSTKATFDLYLEQAQANIARERKSSPKKGKSKKQKEGEEVLLENLRNSSDFQKDKDEETKRRNTYDPDETKEKSNRRRDRQRKLRSSSSRPPRPLEGSENIGYESESSARIADPSGDAPMTIDELSSQKKTKRSKKFKEEIEKEEAETTFIEEQENISPKKTKKSRKGKKGEPEEKEVAEAAPTLPPVEFFHYTDDSKVAGVIIHKSDKLRSNFLLQHPLVRVHIIDVDTGQYLIKQDKNRPATSFYEMKNREEAPDFILPVMTQTFDFKEMKTMVPWWDEMLIFNENFNYLLQETPNVVVFFEVLDFVSMNRASRNQGNQFLVKGDEGWHKEAWAFLKLRGANGKLNVDKQLRLQLFEIPRSKVGLDQVPVYHYWKDCVRRSYPSSLYVTVRSVLPPDVVEPASRSMFPTQEERGTMTLKQIQEALSRSNIKDTTEEVPSNWSRLPGQMCKLPNTPLLNLPAGKMGCLVMSFSHDGRYLACGCHDKSSNPILVYEIPSGHFKASLTGHYNNIYEISWSRGDHYILSASSDGTARVWDLNTEKCKKMLPHPTFVYCAKFHPRVSKVIVTGSYDNVVRVWHMDGAEMEADLKQELDQHMYYVNSLCFDEEGTKLFSADSGGIIKIWNVFTTEKATKKGVSRDWNLNSTIENEELKDQVISYLSLHPNGRKLLVQTKDNTIRMLDLRMMTVTQRYVGALNFREIIHSDITVCGTFVLGGSEDGCAYVWNTETGDQVAVYTDLNYSHAVNDVKFHPLDHIVAFSSRGDNHKVQIFKYEYNWADKDAKNYYTLVNKSQSVLEKTNPLPSAEEEATSKPKQDLTLQIETKKQRAMNKLRTVMEFNTGLERQRQRHADLNAMTSTMQLPNTVGMTGTWSSTGDWGSTFDYSRPNSLGPTIMSPHARQSGETEAMRNHLSSQMDYMKGSAWRPGFSSIGSRGDKRVSMNMSMPSQGNPKGNFTLQGADEIQPIGEVIALYDYLAQRSDELTFHKDDIITIYYKDTEQWWMGMLKTTGAHGFVPSNYVEGLNDGDGKLSASKKEHITTAVVDNGQLKFLSGQKVMQVVVTILPPLPERNSTSIEGQGHKRKKINLELLQQIFPLNIFLNDFLIPNRLCMHFFLEIIALKQLVIYVLM</sequence>
<feature type="compositionally biased region" description="Basic residues" evidence="6">
    <location>
        <begin position="117"/>
        <end position="128"/>
    </location>
</feature>
<feature type="region of interest" description="Disordered" evidence="6">
    <location>
        <begin position="60"/>
        <end position="225"/>
    </location>
</feature>
<keyword evidence="9" id="KW-1185">Reference proteome</keyword>
<dbReference type="EMBL" id="VXIV02001468">
    <property type="protein sequence ID" value="KAF6032897.1"/>
    <property type="molecule type" value="Genomic_DNA"/>
</dbReference>
<dbReference type="InterPro" id="IPR036028">
    <property type="entry name" value="SH3-like_dom_sf"/>
</dbReference>
<dbReference type="OrthoDB" id="2096344at2759"/>
<dbReference type="InterPro" id="IPR036322">
    <property type="entry name" value="WD40_repeat_dom_sf"/>
</dbReference>
<feature type="repeat" description="WD" evidence="5">
    <location>
        <begin position="637"/>
        <end position="678"/>
    </location>
</feature>
<evidence type="ECO:0000256" key="6">
    <source>
        <dbReference type="SAM" id="MobiDB-lite"/>
    </source>
</evidence>
<dbReference type="Gene3D" id="2.130.10.10">
    <property type="entry name" value="YVTN repeat-like/Quinoprotein amine dehydrogenase"/>
    <property type="match status" value="1"/>
</dbReference>
<dbReference type="InterPro" id="IPR052803">
    <property type="entry name" value="Cilium-Associated_Jouberin"/>
</dbReference>
<evidence type="ECO:0000259" key="7">
    <source>
        <dbReference type="PROSITE" id="PS50002"/>
    </source>
</evidence>
<feature type="compositionally biased region" description="Acidic residues" evidence="6">
    <location>
        <begin position="185"/>
        <end position="198"/>
    </location>
</feature>
<dbReference type="GO" id="GO:0036064">
    <property type="term" value="C:ciliary basal body"/>
    <property type="evidence" value="ECO:0007669"/>
    <property type="project" value="TreeGrafter"/>
</dbReference>
<gene>
    <name evidence="8" type="ORF">EB796_008782</name>
</gene>
<dbReference type="SMART" id="SM00326">
    <property type="entry name" value="SH3"/>
    <property type="match status" value="1"/>
</dbReference>
<dbReference type="PRINTS" id="PR00452">
    <property type="entry name" value="SH3DOMAIN"/>
</dbReference>
<reference evidence="8" key="1">
    <citation type="submission" date="2020-06" db="EMBL/GenBank/DDBJ databases">
        <title>Draft genome of Bugula neritina, a colonial animal packing powerful symbionts and potential medicines.</title>
        <authorList>
            <person name="Rayko M."/>
        </authorList>
    </citation>
    <scope>NUCLEOTIDE SEQUENCE [LARGE SCALE GENOMIC DNA]</scope>
    <source>
        <strain evidence="8">Kwan_BN1</strain>
    </source>
</reference>
<feature type="repeat" description="WD" evidence="5">
    <location>
        <begin position="590"/>
        <end position="632"/>
    </location>
</feature>
<keyword evidence="2 5" id="KW-0853">WD repeat</keyword>
<feature type="compositionally biased region" description="Basic and acidic residues" evidence="6">
    <location>
        <begin position="213"/>
        <end position="222"/>
    </location>
</feature>
<dbReference type="PRINTS" id="PR00320">
    <property type="entry name" value="GPROTEINBRPT"/>
</dbReference>
<evidence type="ECO:0000256" key="2">
    <source>
        <dbReference type="ARBA" id="ARBA00022574"/>
    </source>
</evidence>
<dbReference type="CDD" id="cd00200">
    <property type="entry name" value="WD40"/>
    <property type="match status" value="1"/>
</dbReference>